<keyword evidence="1" id="KW-1133">Transmembrane helix</keyword>
<comment type="caution">
    <text evidence="2">The sequence shown here is derived from an EMBL/GenBank/DDBJ whole genome shotgun (WGS) entry which is preliminary data.</text>
</comment>
<dbReference type="EMBL" id="VOAH01000004">
    <property type="protein sequence ID" value="TVP41079.1"/>
    <property type="molecule type" value="Genomic_DNA"/>
</dbReference>
<dbReference type="Proteomes" id="UP000315289">
    <property type="component" value="Unassembled WGS sequence"/>
</dbReference>
<evidence type="ECO:0000256" key="1">
    <source>
        <dbReference type="SAM" id="Phobius"/>
    </source>
</evidence>
<gene>
    <name evidence="2" type="ORF">NARC_40039</name>
</gene>
<dbReference type="AlphaFoldDB" id="A0A557SWU4"/>
<name>A0A557SWU4_9ARCH</name>
<dbReference type="RefSeq" id="WP_222424795.1">
    <property type="nucleotide sequence ID" value="NZ_ML675580.1"/>
</dbReference>
<sequence>MYKDMKGNDFRGFSNDKQRKFYRITRVIKIGNILAAVIMLIFIVRYLFGVN</sequence>
<evidence type="ECO:0000313" key="3">
    <source>
        <dbReference type="Proteomes" id="UP000315289"/>
    </source>
</evidence>
<protein>
    <submittedName>
        <fullName evidence="2">Uncharacterized protein</fullName>
    </submittedName>
</protein>
<keyword evidence="1" id="KW-0812">Transmembrane</keyword>
<organism evidence="2 3">
    <name type="scientific">Candidatus Nitrosocosmicus arcticus</name>
    <dbReference type="NCBI Taxonomy" id="2035267"/>
    <lineage>
        <taxon>Archaea</taxon>
        <taxon>Nitrososphaerota</taxon>
        <taxon>Nitrososphaeria</taxon>
        <taxon>Nitrososphaerales</taxon>
        <taxon>Nitrososphaeraceae</taxon>
        <taxon>Candidatus Nitrosocosmicus</taxon>
    </lineage>
</organism>
<accession>A0A557SWU4</accession>
<proteinExistence type="predicted"/>
<keyword evidence="1" id="KW-0472">Membrane</keyword>
<keyword evidence="3" id="KW-1185">Reference proteome</keyword>
<reference evidence="2 3" key="1">
    <citation type="journal article" date="2019" name="Front. Microbiol.">
        <title>Ammonia Oxidation by the Arctic Terrestrial Thaumarchaeote Candidatus Nitrosocosmicus arcticus Is Stimulated by Increasing Temperatures.</title>
        <authorList>
            <person name="Alves R.J.E."/>
            <person name="Kerou M."/>
            <person name="Zappe A."/>
            <person name="Bittner R."/>
            <person name="Abby S.S."/>
            <person name="Schmidt H.A."/>
            <person name="Pfeifer K."/>
            <person name="Schleper C."/>
        </authorList>
    </citation>
    <scope>NUCLEOTIDE SEQUENCE [LARGE SCALE GENOMIC DNA]</scope>
    <source>
        <strain evidence="2 3">Kfb</strain>
    </source>
</reference>
<evidence type="ECO:0000313" key="2">
    <source>
        <dbReference type="EMBL" id="TVP41079.1"/>
    </source>
</evidence>
<feature type="transmembrane region" description="Helical" evidence="1">
    <location>
        <begin position="27"/>
        <end position="48"/>
    </location>
</feature>